<dbReference type="PANTHER" id="PTHR23150:SF19">
    <property type="entry name" value="FORMYLGLYCINE-GENERATING ENZYME"/>
    <property type="match status" value="1"/>
</dbReference>
<gene>
    <name evidence="3" type="ORF">EV380_2331</name>
</gene>
<dbReference type="OrthoDB" id="9768004at2"/>
<dbReference type="InterPro" id="IPR051043">
    <property type="entry name" value="Sulfatase_Mod_Factor_Kinase"/>
</dbReference>
<organism evidence="3 4">
    <name type="scientific">Zhihengliuella halotolerans</name>
    <dbReference type="NCBI Taxonomy" id="370736"/>
    <lineage>
        <taxon>Bacteria</taxon>
        <taxon>Bacillati</taxon>
        <taxon>Actinomycetota</taxon>
        <taxon>Actinomycetes</taxon>
        <taxon>Micrococcales</taxon>
        <taxon>Micrococcaceae</taxon>
        <taxon>Zhihengliuella</taxon>
    </lineage>
</organism>
<dbReference type="Pfam" id="PF03781">
    <property type="entry name" value="FGE-sulfatase"/>
    <property type="match status" value="1"/>
</dbReference>
<comment type="caution">
    <text evidence="3">The sequence shown here is derived from an EMBL/GenBank/DDBJ whole genome shotgun (WGS) entry which is preliminary data.</text>
</comment>
<dbReference type="EMBL" id="SHLA01000001">
    <property type="protein sequence ID" value="RZU62729.1"/>
    <property type="molecule type" value="Genomic_DNA"/>
</dbReference>
<dbReference type="InterPro" id="IPR005532">
    <property type="entry name" value="SUMF_dom"/>
</dbReference>
<proteinExistence type="predicted"/>
<dbReference type="InterPro" id="IPR042095">
    <property type="entry name" value="SUMF_sf"/>
</dbReference>
<keyword evidence="4" id="KW-1185">Reference proteome</keyword>
<dbReference type="RefSeq" id="WP_130451264.1">
    <property type="nucleotide sequence ID" value="NZ_SHLA01000001.1"/>
</dbReference>
<dbReference type="SUPFAM" id="SSF56436">
    <property type="entry name" value="C-type lectin-like"/>
    <property type="match status" value="1"/>
</dbReference>
<dbReference type="GO" id="GO:0120147">
    <property type="term" value="F:formylglycine-generating oxidase activity"/>
    <property type="evidence" value="ECO:0007669"/>
    <property type="project" value="TreeGrafter"/>
</dbReference>
<sequence>MSSCCGPDRDATAGPTGRGSGEPGASSSAGHELLQLLAGGAPSELKLVGLPGGTFRMGSEAPESYPGDGEGPVRTVSVAPFALAATTVTVAEFAAFVLSTGYRTEAEAHGDSLVFAGRLTPELRAVSPAVEATPWWIQVDGACWHRPEGPGSTAAGRSDHPVTHVSWTDAEAYAKWVGGRLPTETEWEYAARGGLDQQPYPWGSDFAPGGKRRMNTFTGEFPDAPTEPVGTMPAGSFPSNDYGLHNMTGNVWEWTASLFDPESTEKTLRGGSYMCHASYCRRYRTSARIGATTETSLGHTGFRIALSSATA</sequence>
<dbReference type="InterPro" id="IPR016187">
    <property type="entry name" value="CTDL_fold"/>
</dbReference>
<dbReference type="Gene3D" id="3.90.1580.10">
    <property type="entry name" value="paralog of FGE (formylglycine-generating enzyme)"/>
    <property type="match status" value="1"/>
</dbReference>
<dbReference type="Proteomes" id="UP000292685">
    <property type="component" value="Unassembled WGS sequence"/>
</dbReference>
<accession>A0A4Q8AGE6</accession>
<reference evidence="3 4" key="1">
    <citation type="submission" date="2019-02" db="EMBL/GenBank/DDBJ databases">
        <title>Sequencing the genomes of 1000 actinobacteria strains.</title>
        <authorList>
            <person name="Klenk H.-P."/>
        </authorList>
    </citation>
    <scope>NUCLEOTIDE SEQUENCE [LARGE SCALE GENOMIC DNA]</scope>
    <source>
        <strain evidence="3 4">DSM 17364</strain>
    </source>
</reference>
<evidence type="ECO:0000313" key="4">
    <source>
        <dbReference type="Proteomes" id="UP000292685"/>
    </source>
</evidence>
<protein>
    <submittedName>
        <fullName evidence="3">Formylglycine-generating enzyme required for sulfatase activity</fullName>
    </submittedName>
</protein>
<feature type="region of interest" description="Disordered" evidence="1">
    <location>
        <begin position="1"/>
        <end position="28"/>
    </location>
</feature>
<dbReference type="PANTHER" id="PTHR23150">
    <property type="entry name" value="SULFATASE MODIFYING FACTOR 1, 2"/>
    <property type="match status" value="1"/>
</dbReference>
<evidence type="ECO:0000313" key="3">
    <source>
        <dbReference type="EMBL" id="RZU62729.1"/>
    </source>
</evidence>
<evidence type="ECO:0000259" key="2">
    <source>
        <dbReference type="Pfam" id="PF03781"/>
    </source>
</evidence>
<feature type="domain" description="Sulfatase-modifying factor enzyme-like" evidence="2">
    <location>
        <begin position="47"/>
        <end position="305"/>
    </location>
</feature>
<name>A0A4Q8AGE6_9MICC</name>
<evidence type="ECO:0000256" key="1">
    <source>
        <dbReference type="SAM" id="MobiDB-lite"/>
    </source>
</evidence>
<dbReference type="AlphaFoldDB" id="A0A4Q8AGE6"/>